<organism evidence="8 9">
    <name type="scientific">Actinomadura vinacea</name>
    <dbReference type="NCBI Taxonomy" id="115336"/>
    <lineage>
        <taxon>Bacteria</taxon>
        <taxon>Bacillati</taxon>
        <taxon>Actinomycetota</taxon>
        <taxon>Actinomycetes</taxon>
        <taxon>Streptosporangiales</taxon>
        <taxon>Thermomonosporaceae</taxon>
        <taxon>Actinomadura</taxon>
    </lineage>
</organism>
<keyword evidence="3" id="KW-0479">Metal-binding</keyword>
<sequence>MSEFEVRKVGGRIGAEVVGVDLRELPANVFAEIHAALLEHKVLGFRGQELTDADQLAFAARFGPLTGAHPTVPSVEGQPQVLPVDSESGRANQWHTDVTFVQSPPKVSTLRSLVVPPHGGNTLIANTATAYRDLPEELRLFADRLWAVHTNDYDYVKPTDTGADPDKVAEHRRAFLSRTWKTAHPVVRVHPESEERNLFIGGFAQSIVGLSSREGRAILDIFQSYVTRPENVFRWAWAPGDLVLFDNRITQHYAPDDYGDLPRRLHRVTVAGDVPAGVDGRRSYRVEGDDAAHYTPAATAA</sequence>
<dbReference type="SUPFAM" id="SSF51197">
    <property type="entry name" value="Clavaminate synthase-like"/>
    <property type="match status" value="1"/>
</dbReference>
<keyword evidence="6" id="KW-0408">Iron</keyword>
<comment type="cofactor">
    <cofactor evidence="1">
        <name>Fe(2+)</name>
        <dbReference type="ChEBI" id="CHEBI:29033"/>
    </cofactor>
</comment>
<keyword evidence="5" id="KW-0560">Oxidoreductase</keyword>
<dbReference type="PANTHER" id="PTHR30468">
    <property type="entry name" value="ALPHA-KETOGLUTARATE-DEPENDENT SULFONATE DIOXYGENASE"/>
    <property type="match status" value="1"/>
</dbReference>
<evidence type="ECO:0000256" key="5">
    <source>
        <dbReference type="ARBA" id="ARBA00023002"/>
    </source>
</evidence>
<dbReference type="GO" id="GO:0051213">
    <property type="term" value="F:dioxygenase activity"/>
    <property type="evidence" value="ECO:0007669"/>
    <property type="project" value="UniProtKB-KW"/>
</dbReference>
<protein>
    <submittedName>
        <fullName evidence="8">TauD/TfdA family dioxygenase</fullName>
    </submittedName>
</protein>
<feature type="domain" description="TauD/TfdA-like" evidence="7">
    <location>
        <begin position="5"/>
        <end position="269"/>
    </location>
</feature>
<dbReference type="Pfam" id="PF02668">
    <property type="entry name" value="TauD"/>
    <property type="match status" value="1"/>
</dbReference>
<evidence type="ECO:0000313" key="8">
    <source>
        <dbReference type="EMBL" id="GAA2454052.1"/>
    </source>
</evidence>
<evidence type="ECO:0000256" key="2">
    <source>
        <dbReference type="ARBA" id="ARBA00005896"/>
    </source>
</evidence>
<dbReference type="Proteomes" id="UP001501231">
    <property type="component" value="Unassembled WGS sequence"/>
</dbReference>
<dbReference type="InterPro" id="IPR003819">
    <property type="entry name" value="TauD/TfdA-like"/>
</dbReference>
<name>A0ABN3KDW6_9ACTN</name>
<reference evidence="8 9" key="1">
    <citation type="journal article" date="2019" name="Int. J. Syst. Evol. Microbiol.">
        <title>The Global Catalogue of Microorganisms (GCM) 10K type strain sequencing project: providing services to taxonomists for standard genome sequencing and annotation.</title>
        <authorList>
            <consortium name="The Broad Institute Genomics Platform"/>
            <consortium name="The Broad Institute Genome Sequencing Center for Infectious Disease"/>
            <person name="Wu L."/>
            <person name="Ma J."/>
        </authorList>
    </citation>
    <scope>NUCLEOTIDE SEQUENCE [LARGE SCALE GENOMIC DNA]</scope>
    <source>
        <strain evidence="8 9">JCM 3325</strain>
    </source>
</reference>
<accession>A0ABN3KDW6</accession>
<proteinExistence type="inferred from homology"/>
<dbReference type="InterPro" id="IPR051323">
    <property type="entry name" value="AtsK-like"/>
</dbReference>
<evidence type="ECO:0000256" key="1">
    <source>
        <dbReference type="ARBA" id="ARBA00001954"/>
    </source>
</evidence>
<evidence type="ECO:0000256" key="6">
    <source>
        <dbReference type="ARBA" id="ARBA00023004"/>
    </source>
</evidence>
<evidence type="ECO:0000259" key="7">
    <source>
        <dbReference type="Pfam" id="PF02668"/>
    </source>
</evidence>
<evidence type="ECO:0000313" key="9">
    <source>
        <dbReference type="Proteomes" id="UP001501231"/>
    </source>
</evidence>
<evidence type="ECO:0000256" key="3">
    <source>
        <dbReference type="ARBA" id="ARBA00022723"/>
    </source>
</evidence>
<comment type="caution">
    <text evidence="8">The sequence shown here is derived from an EMBL/GenBank/DDBJ whole genome shotgun (WGS) entry which is preliminary data.</text>
</comment>
<dbReference type="PANTHER" id="PTHR30468:SF5">
    <property type="entry name" value="ALPHA-KETOGLUTARATE-DEPENDENT SULFATE ESTER DIOXYGENASE"/>
    <property type="match status" value="1"/>
</dbReference>
<keyword evidence="9" id="KW-1185">Reference proteome</keyword>
<dbReference type="EMBL" id="BAAARW010000039">
    <property type="protein sequence ID" value="GAA2454052.1"/>
    <property type="molecule type" value="Genomic_DNA"/>
</dbReference>
<gene>
    <name evidence="8" type="ORF">GCM10010191_86070</name>
</gene>
<evidence type="ECO:0000256" key="4">
    <source>
        <dbReference type="ARBA" id="ARBA00022964"/>
    </source>
</evidence>
<dbReference type="InterPro" id="IPR042098">
    <property type="entry name" value="TauD-like_sf"/>
</dbReference>
<comment type="similarity">
    <text evidence="2">Belongs to the TfdA dioxygenase family.</text>
</comment>
<dbReference type="Gene3D" id="3.60.130.10">
    <property type="entry name" value="Clavaminate synthase-like"/>
    <property type="match status" value="1"/>
</dbReference>
<keyword evidence="4 8" id="KW-0223">Dioxygenase</keyword>
<dbReference type="RefSeq" id="WP_344597290.1">
    <property type="nucleotide sequence ID" value="NZ_BAAARW010000039.1"/>
</dbReference>